<reference evidence="4" key="1">
    <citation type="submission" date="2016-08" db="EMBL/GenBank/DDBJ databases">
        <authorList>
            <person name="Varghese N."/>
            <person name="Submissions Spin"/>
        </authorList>
    </citation>
    <scope>NUCLEOTIDE SEQUENCE [LARGE SCALE GENOMIC DNA]</scope>
    <source>
        <strain evidence="4">SGD-1123</strain>
    </source>
</reference>
<keyword evidence="4" id="KW-1185">Reference proteome</keyword>
<feature type="domain" description="Ferric siderophore reductase C-terminal" evidence="2">
    <location>
        <begin position="224"/>
        <end position="245"/>
    </location>
</feature>
<accession>A0A0V8H870</accession>
<dbReference type="InterPro" id="IPR024726">
    <property type="entry name" value="FhuF_C"/>
</dbReference>
<name>A0A0V8H870_9BACI</name>
<feature type="domain" description="Aerobactin siderophore biosynthesis IucA/IucC-like C-terminal" evidence="1">
    <location>
        <begin position="63"/>
        <end position="204"/>
    </location>
</feature>
<proteinExistence type="predicted"/>
<evidence type="ECO:0000259" key="2">
    <source>
        <dbReference type="Pfam" id="PF11575"/>
    </source>
</evidence>
<dbReference type="InterPro" id="IPR022770">
    <property type="entry name" value="IucA/IucC-like_C"/>
</dbReference>
<dbReference type="GO" id="GO:0051537">
    <property type="term" value="F:2 iron, 2 sulfur cluster binding"/>
    <property type="evidence" value="ECO:0007669"/>
    <property type="project" value="InterPro"/>
</dbReference>
<dbReference type="RefSeq" id="WP_058299831.1">
    <property type="nucleotide sequence ID" value="NZ_FMAU01000008.1"/>
</dbReference>
<dbReference type="Proteomes" id="UP000181997">
    <property type="component" value="Unassembled WGS sequence"/>
</dbReference>
<dbReference type="Pfam" id="PF06276">
    <property type="entry name" value="FhuF"/>
    <property type="match status" value="1"/>
</dbReference>
<evidence type="ECO:0000313" key="3">
    <source>
        <dbReference type="EMBL" id="SCC33116.1"/>
    </source>
</evidence>
<gene>
    <name evidence="3" type="ORF">GA0061094_4035</name>
</gene>
<evidence type="ECO:0000259" key="1">
    <source>
        <dbReference type="Pfam" id="PF06276"/>
    </source>
</evidence>
<organism evidence="3 4">
    <name type="scientific">[Bacillus] enclensis</name>
    <dbReference type="NCBI Taxonomy" id="1402860"/>
    <lineage>
        <taxon>Bacteria</taxon>
        <taxon>Bacillati</taxon>
        <taxon>Bacillota</taxon>
        <taxon>Bacilli</taxon>
        <taxon>Bacillales</taxon>
        <taxon>Bacillaceae</taxon>
        <taxon>Rossellomorea</taxon>
    </lineage>
</organism>
<dbReference type="EMBL" id="FMAU01000008">
    <property type="protein sequence ID" value="SCC33116.1"/>
    <property type="molecule type" value="Genomic_DNA"/>
</dbReference>
<sequence>MRPASLTEEQWALLEQYRFLKGIPSGSGGTEASGLLFDEGKMVRYLEDRFALMGSSELKTAGSLFMKRYAFVAALGMLAATCWNRKLNLSPGNLVLVDYVNDNGLWLPRIHLKDPSVWEFTSPAEKDEFIHSLFSGHLDKMVGVLKRSVKLPDLILWENVAVYLFWIYENEAFTSERDQKQHDFAQLLSDENSRWFGEYKKNPLKEYYTEKVKVEGVDDEIRVRKTCCYSYRLENGEQFRCKTCPQTCKVKRTVCESN</sequence>
<dbReference type="Pfam" id="PF11575">
    <property type="entry name" value="FhuF_C"/>
    <property type="match status" value="1"/>
</dbReference>
<evidence type="ECO:0000313" key="4">
    <source>
        <dbReference type="Proteomes" id="UP000181997"/>
    </source>
</evidence>
<dbReference type="GO" id="GO:0003824">
    <property type="term" value="F:catalytic activity"/>
    <property type="evidence" value="ECO:0007669"/>
    <property type="project" value="UniProtKB-ARBA"/>
</dbReference>
<dbReference type="OrthoDB" id="5870636at2"/>
<protein>
    <submittedName>
        <fullName evidence="3">Ferric iron reductase protein FhuF, involved in iron transport</fullName>
    </submittedName>
</protein>
<dbReference type="AlphaFoldDB" id="A0A0V8H870"/>